<comment type="caution">
    <text evidence="2">The sequence shown here is derived from an EMBL/GenBank/DDBJ whole genome shotgun (WGS) entry which is preliminary data.</text>
</comment>
<keyword evidence="1" id="KW-1133">Transmembrane helix</keyword>
<feature type="transmembrane region" description="Helical" evidence="1">
    <location>
        <begin position="121"/>
        <end position="142"/>
    </location>
</feature>
<name>A0A941D9S6_9MICO</name>
<sequence length="429" mass="45795">MSSEDAVGPGAVRRTVGPLGDPETLGWWDRLWRPFWVLPVAITVGAGVLGVLLPVLDAMVLGTVPVLFEGNVESARSLLSTIASAMISVTGLVFSITMVVMQLASSQFTPRLLATFLGSRVVQATLGVFTSSFMFALIVLRTIRGGESVFVPQLSVTVAFALVIASVGLFFAFIHHITDAIQVDKVIDRVAAATVAALRSGTDEEWADRSAAPPSWSQGDGPSVLVTTRDRHGVVQRVHYSHLVACAEQAGVVVELLTRPGEVRHTGQELARVHGAAADDPVLDRVRDCVGLGRERTLQQDPEFGVRQLVDVAERALSPGVNDPTTAVQVLDELHRILRVVATRPDRSAYVVDGGGTVRVVDRPTTFARLVDLALDEVAHYGRDTLQVPRRIGALLDDVEAAARPEHAATVAAKRTALGSLLDGPRTGS</sequence>
<feature type="transmembrane region" description="Helical" evidence="1">
    <location>
        <begin position="77"/>
        <end position="101"/>
    </location>
</feature>
<keyword evidence="1" id="KW-0812">Transmembrane</keyword>
<feature type="transmembrane region" description="Helical" evidence="1">
    <location>
        <begin position="35"/>
        <end position="56"/>
    </location>
</feature>
<keyword evidence="3" id="KW-1185">Reference proteome</keyword>
<dbReference type="Proteomes" id="UP000677016">
    <property type="component" value="Unassembled WGS sequence"/>
</dbReference>
<dbReference type="InterPro" id="IPR018723">
    <property type="entry name" value="DUF2254_membrane"/>
</dbReference>
<organism evidence="2 3">
    <name type="scientific">Phycicoccus avicenniae</name>
    <dbReference type="NCBI Taxonomy" id="2828860"/>
    <lineage>
        <taxon>Bacteria</taxon>
        <taxon>Bacillati</taxon>
        <taxon>Actinomycetota</taxon>
        <taxon>Actinomycetes</taxon>
        <taxon>Micrococcales</taxon>
        <taxon>Intrasporangiaceae</taxon>
        <taxon>Phycicoccus</taxon>
    </lineage>
</organism>
<accession>A0A941D9S6</accession>
<dbReference type="AlphaFoldDB" id="A0A941D9S6"/>
<feature type="transmembrane region" description="Helical" evidence="1">
    <location>
        <begin position="154"/>
        <end position="174"/>
    </location>
</feature>
<dbReference type="Pfam" id="PF10011">
    <property type="entry name" value="DUF2254"/>
    <property type="match status" value="1"/>
</dbReference>
<dbReference type="RefSeq" id="WP_211604105.1">
    <property type="nucleotide sequence ID" value="NZ_JAGSNF010000021.1"/>
</dbReference>
<gene>
    <name evidence="2" type="ORF">KC207_14905</name>
</gene>
<reference evidence="2" key="1">
    <citation type="submission" date="2021-04" db="EMBL/GenBank/DDBJ databases">
        <title>Phycicoccus avicenniae sp. nov., a novel endophytic actinomycetes isolated from branch of Avicennia mariana.</title>
        <authorList>
            <person name="Tuo L."/>
        </authorList>
    </citation>
    <scope>NUCLEOTIDE SEQUENCE</scope>
    <source>
        <strain evidence="2">BSK3Z-2</strain>
    </source>
</reference>
<keyword evidence="1" id="KW-0472">Membrane</keyword>
<evidence type="ECO:0000313" key="3">
    <source>
        <dbReference type="Proteomes" id="UP000677016"/>
    </source>
</evidence>
<protein>
    <submittedName>
        <fullName evidence="2">DUF2254 domain-containing protein</fullName>
    </submittedName>
</protein>
<evidence type="ECO:0000313" key="2">
    <source>
        <dbReference type="EMBL" id="MBR7744583.1"/>
    </source>
</evidence>
<proteinExistence type="predicted"/>
<evidence type="ECO:0000256" key="1">
    <source>
        <dbReference type="SAM" id="Phobius"/>
    </source>
</evidence>
<dbReference type="EMBL" id="JAGSNF010000021">
    <property type="protein sequence ID" value="MBR7744583.1"/>
    <property type="molecule type" value="Genomic_DNA"/>
</dbReference>